<evidence type="ECO:0000256" key="10">
    <source>
        <dbReference type="ARBA" id="ARBA00023077"/>
    </source>
</evidence>
<keyword evidence="10 16" id="KW-0798">TonB box</keyword>
<keyword evidence="13 14" id="KW-0998">Cell outer membrane</keyword>
<keyword evidence="8" id="KW-0408">Iron</keyword>
<dbReference type="InterPro" id="IPR037066">
    <property type="entry name" value="Plug_dom_sf"/>
</dbReference>
<name>Q44267_AERSA</name>
<feature type="short sequence motif" description="TonB C-terminal box" evidence="15">
    <location>
        <begin position="826"/>
        <end position="843"/>
    </location>
</feature>
<evidence type="ECO:0000256" key="1">
    <source>
        <dbReference type="ARBA" id="ARBA00004571"/>
    </source>
</evidence>
<dbReference type="InterPro" id="IPR039426">
    <property type="entry name" value="TonB-dep_rcpt-like"/>
</dbReference>
<evidence type="ECO:0000256" key="3">
    <source>
        <dbReference type="ARBA" id="ARBA00022448"/>
    </source>
</evidence>
<dbReference type="Pfam" id="PF07715">
    <property type="entry name" value="Plug"/>
    <property type="match status" value="1"/>
</dbReference>
<dbReference type="GO" id="GO:0015891">
    <property type="term" value="P:siderophore transport"/>
    <property type="evidence" value="ECO:0007669"/>
    <property type="project" value="InterPro"/>
</dbReference>
<dbReference type="PANTHER" id="PTHR32552:SF82">
    <property type="entry name" value="FCUA PROTEIN"/>
    <property type="match status" value="1"/>
</dbReference>
<dbReference type="PROSITE" id="PS01156">
    <property type="entry name" value="TONB_DEPENDENT_REC_2"/>
    <property type="match status" value="1"/>
</dbReference>
<evidence type="ECO:0000256" key="17">
    <source>
        <dbReference type="SAM" id="MobiDB-lite"/>
    </source>
</evidence>
<evidence type="ECO:0000256" key="2">
    <source>
        <dbReference type="ARBA" id="ARBA00009810"/>
    </source>
</evidence>
<dbReference type="InterPro" id="IPR036942">
    <property type="entry name" value="Beta-barrel_TonB_sf"/>
</dbReference>
<dbReference type="GO" id="GO:0038023">
    <property type="term" value="F:signaling receptor activity"/>
    <property type="evidence" value="ECO:0007669"/>
    <property type="project" value="InterPro"/>
</dbReference>
<dbReference type="Gene3D" id="3.55.50.30">
    <property type="match status" value="1"/>
</dbReference>
<keyword evidence="7" id="KW-0732">Signal</keyword>
<evidence type="ECO:0000256" key="13">
    <source>
        <dbReference type="ARBA" id="ARBA00023237"/>
    </source>
</evidence>
<evidence type="ECO:0000256" key="7">
    <source>
        <dbReference type="ARBA" id="ARBA00022729"/>
    </source>
</evidence>
<feature type="region of interest" description="Disordered" evidence="17">
    <location>
        <begin position="571"/>
        <end position="593"/>
    </location>
</feature>
<dbReference type="NCBIfam" id="TIGR01783">
    <property type="entry name" value="TonB-siderophor"/>
    <property type="match status" value="1"/>
</dbReference>
<keyword evidence="9" id="KW-0406">Ion transport</keyword>
<keyword evidence="11 14" id="KW-0472">Membrane</keyword>
<comment type="subcellular location">
    <subcellularLocation>
        <location evidence="1 14">Cell outer membrane</location>
        <topology evidence="1 14">Multi-pass membrane protein</topology>
    </subcellularLocation>
</comment>
<evidence type="ECO:0000256" key="4">
    <source>
        <dbReference type="ARBA" id="ARBA00022452"/>
    </source>
</evidence>
<protein>
    <submittedName>
        <fullName evidence="20">Ferric siderophore receptor</fullName>
    </submittedName>
</protein>
<keyword evidence="5" id="KW-0410">Iron transport</keyword>
<feature type="domain" description="TonB-dependent receptor-like beta-barrel" evidence="18">
    <location>
        <begin position="361"/>
        <end position="807"/>
    </location>
</feature>
<dbReference type="Pfam" id="PF00593">
    <property type="entry name" value="TonB_dep_Rec_b-barrel"/>
    <property type="match status" value="1"/>
</dbReference>
<reference evidence="20" key="1">
    <citation type="submission" date="1995-06" db="EMBL/GenBank/DDBJ databases">
        <title>Nucleotide sequence analysis and deduced polypeptide chain topology of the Aeromonas salmonicida 86 kDa ferric siderophore receptor gene (fstA).</title>
        <authorList>
            <person name="Collighan R.J."/>
            <person name="Coleman G."/>
        </authorList>
    </citation>
    <scope>NUCLEOTIDE SEQUENCE</scope>
    <source>
        <strain evidence="20">Unilever 2862</strain>
    </source>
</reference>
<feature type="compositionally biased region" description="Low complexity" evidence="17">
    <location>
        <begin position="383"/>
        <end position="399"/>
    </location>
</feature>
<evidence type="ECO:0000256" key="14">
    <source>
        <dbReference type="PROSITE-ProRule" id="PRU01360"/>
    </source>
</evidence>
<organism evidence="20">
    <name type="scientific">Aeromonas salmonicida</name>
    <dbReference type="NCBI Taxonomy" id="645"/>
    <lineage>
        <taxon>Bacteria</taxon>
        <taxon>Pseudomonadati</taxon>
        <taxon>Pseudomonadota</taxon>
        <taxon>Gammaproteobacteria</taxon>
        <taxon>Aeromonadales</taxon>
        <taxon>Aeromonadaceae</taxon>
        <taxon>Aeromonas</taxon>
    </lineage>
</organism>
<dbReference type="PANTHER" id="PTHR32552">
    <property type="entry name" value="FERRICHROME IRON RECEPTOR-RELATED"/>
    <property type="match status" value="1"/>
</dbReference>
<evidence type="ECO:0000256" key="16">
    <source>
        <dbReference type="RuleBase" id="RU003357"/>
    </source>
</evidence>
<feature type="region of interest" description="Disordered" evidence="17">
    <location>
        <begin position="131"/>
        <end position="156"/>
    </location>
</feature>
<evidence type="ECO:0000256" key="15">
    <source>
        <dbReference type="PROSITE-ProRule" id="PRU10144"/>
    </source>
</evidence>
<dbReference type="Gene3D" id="2.170.130.10">
    <property type="entry name" value="TonB-dependent receptor, plug domain"/>
    <property type="match status" value="1"/>
</dbReference>
<evidence type="ECO:0000259" key="19">
    <source>
        <dbReference type="Pfam" id="PF07715"/>
    </source>
</evidence>
<evidence type="ECO:0000313" key="20">
    <source>
        <dbReference type="EMBL" id="CAA61245.1"/>
    </source>
</evidence>
<dbReference type="InterPro" id="IPR012910">
    <property type="entry name" value="Plug_dom"/>
</dbReference>
<gene>
    <name evidence="20" type="primary">fstA</name>
</gene>
<keyword evidence="4 14" id="KW-1134">Transmembrane beta strand</keyword>
<dbReference type="AlphaFoldDB" id="Q44267"/>
<keyword evidence="3 14" id="KW-0813">Transport</keyword>
<dbReference type="SUPFAM" id="SSF56935">
    <property type="entry name" value="Porins"/>
    <property type="match status" value="1"/>
</dbReference>
<dbReference type="PROSITE" id="PS52016">
    <property type="entry name" value="TONB_DEPENDENT_REC_3"/>
    <property type="match status" value="1"/>
</dbReference>
<evidence type="ECO:0000259" key="18">
    <source>
        <dbReference type="Pfam" id="PF00593"/>
    </source>
</evidence>
<dbReference type="InterPro" id="IPR010917">
    <property type="entry name" value="TonB_rcpt_CS"/>
</dbReference>
<feature type="region of interest" description="Disordered" evidence="17">
    <location>
        <begin position="380"/>
        <end position="399"/>
    </location>
</feature>
<keyword evidence="12 20" id="KW-0675">Receptor</keyword>
<evidence type="ECO:0000256" key="5">
    <source>
        <dbReference type="ARBA" id="ARBA00022496"/>
    </source>
</evidence>
<dbReference type="CDD" id="cd01347">
    <property type="entry name" value="ligand_gated_channel"/>
    <property type="match status" value="1"/>
</dbReference>
<keyword evidence="6 14" id="KW-0812">Transmembrane</keyword>
<dbReference type="GO" id="GO:0009279">
    <property type="term" value="C:cell outer membrane"/>
    <property type="evidence" value="ECO:0007669"/>
    <property type="project" value="UniProtKB-SubCell"/>
</dbReference>
<dbReference type="GO" id="GO:0015344">
    <property type="term" value="F:siderophore uptake transmembrane transporter activity"/>
    <property type="evidence" value="ECO:0007669"/>
    <property type="project" value="TreeGrafter"/>
</dbReference>
<dbReference type="InterPro" id="IPR010105">
    <property type="entry name" value="TonB_sidphr_rcpt"/>
</dbReference>
<evidence type="ECO:0000256" key="9">
    <source>
        <dbReference type="ARBA" id="ARBA00023065"/>
    </source>
</evidence>
<accession>Q44267</accession>
<proteinExistence type="inferred from homology"/>
<comment type="similarity">
    <text evidence="2 14 16">Belongs to the TonB-dependent receptor family.</text>
</comment>
<evidence type="ECO:0000256" key="11">
    <source>
        <dbReference type="ARBA" id="ARBA00023136"/>
    </source>
</evidence>
<dbReference type="EMBL" id="X87995">
    <property type="protein sequence ID" value="CAA61245.1"/>
    <property type="molecule type" value="Genomic_DNA"/>
</dbReference>
<sequence length="843" mass="89541">MLKPHLLHPAALAHPPLAQTVSRFSLNKLGVAARLAILAGVSGTLLLGLAPSAQAQSPELSVTTTKSLSIPAGSLAQALKTFSSETGISLDLDDKTMQGMTSPGLAGQIQSPPGSWPSLLSWSRILVGPSPAGRKDNYKGSGPTSPGSKCPMKVNGGGARGAKTLCRLARLASDKSGRIAWQPSTSWIPPFNTVSYTEEYIENEQAQDIGSLAGATNASIYVPSKRSIFETFYMRGFSTTASDMTFNGLIGMAPNMRSSTEMAERVDVLKGPSVLLNGMPPDGSVGGSINIMPKRAGKDPLAKVTATYESDGLGGVHLDLGRRFGEEKQWGVRFNGVYRDGDTPVNDQQHKMELTSIGLDWRNERARASLDLYRQHEEVGWGSTTSASPPSPALSPSLPTAKKGDYSLAPAWAYTINDTRAAVLRGEFDLTDSLTAFAAWGQREGGYRALITRNTLLNNAGDINAMAIRSERDGTQRSGEAGLRGNLGTGPVDHAWSLAATHYTSGAQLQGIACIPNTQSPTYDHLDFGSAPDQSGFGAVTSSSDAKLESVALVDTLSFLDGDLQWDKSGAKTSRRVESTPTMGASGAQDLPTMTESRLSPATAILVKYPGMTFSLYTNYIEGLGQGGSGAQHPASNAGEIMKPYQTKQYEVVANLDLGQFAHTLSLFQIANPSAYTDPVSNVYGVYGEQRNRGIEWDLFGELTPELRLLGGASYTQAELTKALNKANEGNQATGVPKVMAKLGLEYDLAALPGLTLTGNTQFVGKRYVTDDNRMSLSPYTTFDLGARYTTKIATKEVTVRASVQNLTNHAYWLGSWSGGNGSGLSGGLGSPRTFLLSTSLAF</sequence>
<dbReference type="Gene3D" id="2.40.170.20">
    <property type="entry name" value="TonB-dependent receptor, beta-barrel domain"/>
    <property type="match status" value="1"/>
</dbReference>
<dbReference type="InterPro" id="IPR000531">
    <property type="entry name" value="Beta-barrel_TonB"/>
</dbReference>
<evidence type="ECO:0000256" key="6">
    <source>
        <dbReference type="ARBA" id="ARBA00022692"/>
    </source>
</evidence>
<feature type="domain" description="TonB-dependent receptor plug" evidence="19">
    <location>
        <begin position="192"/>
        <end position="278"/>
    </location>
</feature>
<evidence type="ECO:0000256" key="8">
    <source>
        <dbReference type="ARBA" id="ARBA00023004"/>
    </source>
</evidence>
<evidence type="ECO:0000256" key="12">
    <source>
        <dbReference type="ARBA" id="ARBA00023170"/>
    </source>
</evidence>